<keyword evidence="2" id="KW-1185">Reference proteome</keyword>
<accession>A0AAU9JE74</accession>
<gene>
    <name evidence="1" type="ORF">BSTOLATCC_MIC36103</name>
</gene>
<protein>
    <submittedName>
        <fullName evidence="1">Uncharacterized protein</fullName>
    </submittedName>
</protein>
<dbReference type="AlphaFoldDB" id="A0AAU9JE74"/>
<dbReference type="EMBL" id="CAJZBQ010000036">
    <property type="protein sequence ID" value="CAG9324311.1"/>
    <property type="molecule type" value="Genomic_DNA"/>
</dbReference>
<reference evidence="1" key="1">
    <citation type="submission" date="2021-09" db="EMBL/GenBank/DDBJ databases">
        <authorList>
            <consortium name="AG Swart"/>
            <person name="Singh M."/>
            <person name="Singh A."/>
            <person name="Seah K."/>
            <person name="Emmerich C."/>
        </authorList>
    </citation>
    <scope>NUCLEOTIDE SEQUENCE</scope>
    <source>
        <strain evidence="1">ATCC30299</strain>
    </source>
</reference>
<evidence type="ECO:0000313" key="1">
    <source>
        <dbReference type="EMBL" id="CAG9324311.1"/>
    </source>
</evidence>
<sequence length="350" mass="40037">MKAEPNPNKINNQFNDRVSSSNLTLGRLLKQLKAESTTSSRSSTTSLCGDQLLKFRELYQNLESGSLTKDKFSQAIREDPQFKPNNKFDKVLENPHRTYTELLNTVRAPQETTQSGFFDNPRCQRFLSSSSLTTLGSQRLTKPKIENPESSIRDVNYDELSDKIKLYSCGGMDRSEFMNYLSEKHIPITLELERDIREHETTKSVGYQRIGRCIFNSLNQDEATTRLAGNPNQKDPNTFRYLSNPNVVQGTPVTKEKMKEELLQKEYDKVGTGMYVTHKGKAKPTYQDNGELTVWNPEKKVQTEVKELDHLKSSDFFTWQGDVEDNSVSRKAKIDHVAAQNSGNFIGWRD</sequence>
<proteinExistence type="predicted"/>
<organism evidence="1 2">
    <name type="scientific">Blepharisma stoltei</name>
    <dbReference type="NCBI Taxonomy" id="1481888"/>
    <lineage>
        <taxon>Eukaryota</taxon>
        <taxon>Sar</taxon>
        <taxon>Alveolata</taxon>
        <taxon>Ciliophora</taxon>
        <taxon>Postciliodesmatophora</taxon>
        <taxon>Heterotrichea</taxon>
        <taxon>Heterotrichida</taxon>
        <taxon>Blepharismidae</taxon>
        <taxon>Blepharisma</taxon>
    </lineage>
</organism>
<evidence type="ECO:0000313" key="2">
    <source>
        <dbReference type="Proteomes" id="UP001162131"/>
    </source>
</evidence>
<dbReference type="Proteomes" id="UP001162131">
    <property type="component" value="Unassembled WGS sequence"/>
</dbReference>
<name>A0AAU9JE74_9CILI</name>
<comment type="caution">
    <text evidence="1">The sequence shown here is derived from an EMBL/GenBank/DDBJ whole genome shotgun (WGS) entry which is preliminary data.</text>
</comment>